<dbReference type="InterPro" id="IPR034690">
    <property type="entry name" value="Endolysin_T4_type"/>
</dbReference>
<dbReference type="InterPro" id="IPR023346">
    <property type="entry name" value="Lysozyme-like_dom_sf"/>
</dbReference>
<evidence type="ECO:0000256" key="4">
    <source>
        <dbReference type="ARBA" id="ARBA00022801"/>
    </source>
</evidence>
<evidence type="ECO:0000256" key="2">
    <source>
        <dbReference type="ARBA" id="ARBA00022529"/>
    </source>
</evidence>
<dbReference type="EC" id="3.2.1.17" evidence="7"/>
<accession>A5FWW2</accession>
<dbReference type="CAZy" id="GH24">
    <property type="family name" value="Glycoside Hydrolase Family 24"/>
</dbReference>
<dbReference type="RefSeq" id="WP_011941837.1">
    <property type="nucleotide sequence ID" value="NC_009484.1"/>
</dbReference>
<dbReference type="InterPro" id="IPR002196">
    <property type="entry name" value="Glyco_hydro_24"/>
</dbReference>
<dbReference type="InterPro" id="IPR023347">
    <property type="entry name" value="Lysozyme_dom_sf"/>
</dbReference>
<evidence type="ECO:0000256" key="8">
    <source>
        <dbReference type="SAM" id="MobiDB-lite"/>
    </source>
</evidence>
<protein>
    <recommendedName>
        <fullName evidence="7">Lysozyme</fullName>
        <ecNumber evidence="7">3.2.1.17</ecNumber>
    </recommendedName>
</protein>
<evidence type="ECO:0000256" key="6">
    <source>
        <dbReference type="ARBA" id="ARBA00023295"/>
    </source>
</evidence>
<comment type="catalytic activity">
    <reaction evidence="1 7">
        <text>Hydrolysis of (1-&gt;4)-beta-linkages between N-acetylmuramic acid and N-acetyl-D-glucosamine residues in a peptidoglycan and between N-acetyl-D-glucosamine residues in chitodextrins.</text>
        <dbReference type="EC" id="3.2.1.17"/>
    </reaction>
</comment>
<evidence type="ECO:0000313" key="10">
    <source>
        <dbReference type="Proteomes" id="UP000000245"/>
    </source>
</evidence>
<evidence type="ECO:0000313" key="9">
    <source>
        <dbReference type="EMBL" id="ABQ30094.1"/>
    </source>
</evidence>
<dbReference type="InterPro" id="IPR051018">
    <property type="entry name" value="Bacteriophage_GH24"/>
</dbReference>
<dbReference type="KEGG" id="acr:Acry_0875"/>
<dbReference type="GO" id="GO:0042742">
    <property type="term" value="P:defense response to bacterium"/>
    <property type="evidence" value="ECO:0007669"/>
    <property type="project" value="UniProtKB-KW"/>
</dbReference>
<keyword evidence="5" id="KW-1035">Host cytoplasm</keyword>
<name>A5FWW2_ACICJ</name>
<proteinExistence type="inferred from homology"/>
<dbReference type="PANTHER" id="PTHR38107">
    <property type="match status" value="1"/>
</dbReference>
<evidence type="ECO:0000256" key="7">
    <source>
        <dbReference type="RuleBase" id="RU003788"/>
    </source>
</evidence>
<feature type="region of interest" description="Disordered" evidence="8">
    <location>
        <begin position="1"/>
        <end position="22"/>
    </location>
</feature>
<dbReference type="InterPro" id="IPR033907">
    <property type="entry name" value="Endolysin_autolysin"/>
</dbReference>
<dbReference type="eggNOG" id="COG3772">
    <property type="taxonomic scope" value="Bacteria"/>
</dbReference>
<dbReference type="AlphaFoldDB" id="A5FWW2"/>
<keyword evidence="3 7" id="KW-0081">Bacteriolytic enzyme</keyword>
<dbReference type="Proteomes" id="UP000000245">
    <property type="component" value="Chromosome"/>
</dbReference>
<dbReference type="SUPFAM" id="SSF53955">
    <property type="entry name" value="Lysozyme-like"/>
    <property type="match status" value="1"/>
</dbReference>
<dbReference type="Pfam" id="PF00959">
    <property type="entry name" value="Phage_lysozyme"/>
    <property type="match status" value="1"/>
</dbReference>
<dbReference type="HAMAP" id="MF_04110">
    <property type="entry name" value="ENDOLYSIN_T4"/>
    <property type="match status" value="1"/>
</dbReference>
<dbReference type="GO" id="GO:0031640">
    <property type="term" value="P:killing of cells of another organism"/>
    <property type="evidence" value="ECO:0007669"/>
    <property type="project" value="UniProtKB-KW"/>
</dbReference>
<keyword evidence="2 7" id="KW-0929">Antimicrobial</keyword>
<evidence type="ECO:0000256" key="5">
    <source>
        <dbReference type="ARBA" id="ARBA00023200"/>
    </source>
</evidence>
<dbReference type="GO" id="GO:0009253">
    <property type="term" value="P:peptidoglycan catabolic process"/>
    <property type="evidence" value="ECO:0007669"/>
    <property type="project" value="InterPro"/>
</dbReference>
<comment type="similarity">
    <text evidence="7">Belongs to the glycosyl hydrolase 24 family.</text>
</comment>
<keyword evidence="4 7" id="KW-0378">Hydrolase</keyword>
<dbReference type="GO" id="GO:0016998">
    <property type="term" value="P:cell wall macromolecule catabolic process"/>
    <property type="evidence" value="ECO:0007669"/>
    <property type="project" value="InterPro"/>
</dbReference>
<evidence type="ECO:0000256" key="1">
    <source>
        <dbReference type="ARBA" id="ARBA00000632"/>
    </source>
</evidence>
<dbReference type="GO" id="GO:0003796">
    <property type="term" value="F:lysozyme activity"/>
    <property type="evidence" value="ECO:0007669"/>
    <property type="project" value="UniProtKB-EC"/>
</dbReference>
<dbReference type="STRING" id="349163.Acry_0875"/>
<reference evidence="9 10" key="1">
    <citation type="submission" date="2007-05" db="EMBL/GenBank/DDBJ databases">
        <title>Complete sequence of chromosome of Acidiphilium cryptum JF-5.</title>
        <authorList>
            <consortium name="US DOE Joint Genome Institute"/>
            <person name="Copeland A."/>
            <person name="Lucas S."/>
            <person name="Lapidus A."/>
            <person name="Barry K."/>
            <person name="Detter J.C."/>
            <person name="Glavina del Rio T."/>
            <person name="Hammon N."/>
            <person name="Israni S."/>
            <person name="Dalin E."/>
            <person name="Tice H."/>
            <person name="Pitluck S."/>
            <person name="Sims D."/>
            <person name="Brettin T."/>
            <person name="Bruce D."/>
            <person name="Han C."/>
            <person name="Schmutz J."/>
            <person name="Larimer F."/>
            <person name="Land M."/>
            <person name="Hauser L."/>
            <person name="Kyrpides N."/>
            <person name="Kim E."/>
            <person name="Magnuson T."/>
            <person name="Richardson P."/>
        </authorList>
    </citation>
    <scope>NUCLEOTIDE SEQUENCE [LARGE SCALE GENOMIC DNA]</scope>
    <source>
        <strain evidence="9 10">JF-5</strain>
    </source>
</reference>
<gene>
    <name evidence="9" type="ordered locus">Acry_0875</name>
</gene>
<keyword evidence="6 7" id="KW-0326">Glycosidase</keyword>
<dbReference type="PANTHER" id="PTHR38107:SF3">
    <property type="entry name" value="LYSOZYME RRRD-RELATED"/>
    <property type="match status" value="1"/>
</dbReference>
<evidence type="ECO:0000256" key="3">
    <source>
        <dbReference type="ARBA" id="ARBA00022638"/>
    </source>
</evidence>
<dbReference type="CDD" id="cd00737">
    <property type="entry name" value="lyz_endolysin_autolysin"/>
    <property type="match status" value="1"/>
</dbReference>
<organism evidence="9 10">
    <name type="scientific">Acidiphilium cryptum (strain JF-5)</name>
    <dbReference type="NCBI Taxonomy" id="349163"/>
    <lineage>
        <taxon>Bacteria</taxon>
        <taxon>Pseudomonadati</taxon>
        <taxon>Pseudomonadota</taxon>
        <taxon>Alphaproteobacteria</taxon>
        <taxon>Acetobacterales</taxon>
        <taxon>Acidocellaceae</taxon>
        <taxon>Acidiphilium</taxon>
    </lineage>
</organism>
<keyword evidence="10" id="KW-1185">Reference proteome</keyword>
<sequence>MPDTTPPNTAAPITGPSPTTASPPDILTLVIETFIIPFEGFSPTPYRDAAGTWTIGYGSTRDDTGCPVTQATPPITRATAETLARRDLASARQTVTHAVTVPLTTNQQAALIDFVYNLGAGNFLRSTLLRLLNNGDYKAAAAQFPRWDLANGIPLPGLRRRREAEARFFSSVTAVGEG</sequence>
<dbReference type="HOGENOM" id="CLU_091641_3_3_5"/>
<dbReference type="EMBL" id="CP000697">
    <property type="protein sequence ID" value="ABQ30094.1"/>
    <property type="molecule type" value="Genomic_DNA"/>
</dbReference>
<dbReference type="Gene3D" id="1.10.530.40">
    <property type="match status" value="1"/>
</dbReference>